<evidence type="ECO:0000259" key="4">
    <source>
        <dbReference type="Pfam" id="PF24516"/>
    </source>
</evidence>
<dbReference type="GO" id="GO:0007094">
    <property type="term" value="P:mitotic spindle assembly checkpoint signaling"/>
    <property type="evidence" value="ECO:0007669"/>
    <property type="project" value="TreeGrafter"/>
</dbReference>
<dbReference type="InterPro" id="IPR055403">
    <property type="entry name" value="ARM_KNTC1_1st"/>
</dbReference>
<dbReference type="Pfam" id="PF24506">
    <property type="entry name" value="KNTC1_N"/>
    <property type="match status" value="1"/>
</dbReference>
<evidence type="ECO:0008006" key="8">
    <source>
        <dbReference type="Google" id="ProtNLM"/>
    </source>
</evidence>
<evidence type="ECO:0000259" key="3">
    <source>
        <dbReference type="Pfam" id="PF24515"/>
    </source>
</evidence>
<evidence type="ECO:0000259" key="2">
    <source>
        <dbReference type="Pfam" id="PF24506"/>
    </source>
</evidence>
<dbReference type="InterPro" id="IPR055404">
    <property type="entry name" value="ARM_KNTC1_2nd"/>
</dbReference>
<feature type="domain" description="KNTC1 N-terminal" evidence="2">
    <location>
        <begin position="17"/>
        <end position="358"/>
    </location>
</feature>
<dbReference type="GO" id="GO:0031267">
    <property type="term" value="F:small GTPase binding"/>
    <property type="evidence" value="ECO:0007669"/>
    <property type="project" value="TreeGrafter"/>
</dbReference>
<evidence type="ECO:0000313" key="7">
    <source>
        <dbReference type="Proteomes" id="UP001075354"/>
    </source>
</evidence>
<comment type="caution">
    <text evidence="6">The sequence shown here is derived from an EMBL/GenBank/DDBJ whole genome shotgun (WGS) entry which is preliminary data.</text>
</comment>
<dbReference type="InterPro" id="IPR052802">
    <property type="entry name" value="KNTC1"/>
</dbReference>
<dbReference type="Pfam" id="PF10493">
    <property type="entry name" value="Rod_C"/>
    <property type="match status" value="1"/>
</dbReference>
<dbReference type="InterPro" id="IPR055405">
    <property type="entry name" value="ARM_KNTC1_3rd"/>
</dbReference>
<dbReference type="EMBL" id="JAPTSV010000003">
    <property type="protein sequence ID" value="KAJ1529164.1"/>
    <property type="molecule type" value="Genomic_DNA"/>
</dbReference>
<dbReference type="Pfam" id="PF24515">
    <property type="entry name" value="ARM_KNTC1_3rd"/>
    <property type="match status" value="1"/>
</dbReference>
<feature type="domain" description="KNTC1 first ARM-repeats" evidence="5">
    <location>
        <begin position="382"/>
        <end position="628"/>
    </location>
</feature>
<sequence length="2043" mass="230510">MEWNVQDDYDPENETINFGTRAFAESDGCIYETSTVATFQSGSEISDVPAYTFGDIPRGGLCVCVGHSLTVFGDASTSSVLFNMDVDAAIETFTCTPDGNFLIVGLCNGFIHVFHIPTEGTPVFMKKLSTVAKGGRMFSKIIVDDSYPEGILVVGASGVVIQVSHFDFGALHNRLSEDPSSNSKDILSKISIDSVCGFSSIAPIRDATVLKWRHKLMIVAAGAGIATLSISFVADGESEVKWTEKSSTSTFIKLESVTPHGPFLALSNLGQLVSVCPFMLKIKKLRQESVKFIHDFQFAGSNLSDTYAVFVSSCREDDHSTLSLQTFPDMVEKFSLPVKKHSALMSSKGDVEDIHYLEFDLVTSIVALKAARQTIPKFRMDRLLTRRKFEAAEALAKNFGLDLSPVHQARALDLLDQMEPWSKKGSVTPNGYELQLQSFFNELDKISDLDFVSNCCVNAVPPDYHVALSLLKYAQKRLQLFVVNNPEVESKVSEWFGSVCGSILRLETYNLLKPSWNVEKWLEFSAADLLREVQSCIKQGQLSGASIIWSRHKYSFQKRLKDEHIVQYLLEAVPNDISVDEVLTWLARLLPSLLEVQPSAVTKVVAYMHLKIIDLERSCPKQWPKVGLDYTEKTLKLISCQKFAIPFIGLEASPLRPLVVLRCALNALHSLRSKYYIYMTLEEFRQDPTDVALHLLDSIDVGSISAFFTEYLNGFILEHRLGADDIISRYIKCVVDNSDGWWHWEEAPWELRISRLISHITNYKIRLECISSALEAAPVPWSPVISSMAEEGLKLKHPLTSLIREKQMQIGTNLILKKYGIRALISKIDIRNLLRYIVKQNHPDMLSDIAEIAQLSVKNYSTVIGLLFSLGNIPKALQVLQSLPGDKIVQLCPMLINRSSCALDLPRCDIGKELEIMSAVALCHETAAASNPPGLTHIEDLNDPKYLFLPLEDLQNRFRLKRDFGKYLTIEEMSSTSCCRRALKEIVQDLLIEICENEKSHQRYTRVYYQSLHASRLLNVPKNWCLVELLQQAMDLSDLELAAYVTGYIDDLESVPDSLYKKLIKLPCLYFTKLDSGISKDMDVKTLHEAASALHGVLSQVCTYCRPDDLQKALDSFGWARIWSLVSGQGELALIGQRDPLQIWRFTPLYRDPGLSSFLNGSLVNYFLYAAFKFSNNTLGEGDDFLSNLEPSILKLQNDQQDVAVVTVLCQIFSSIQRFSKQLSPDMVCAIQRLQQKSYEVLLGKVAGARQFDKQLGVSLLVCMGQSKALDYLERMCKSSQDSFHRQKNLSCLGFIVCDLWKLADLHDYFKLMSVQSTWGLRLSDLGIPAKDLLCGRANADIVLQKLLGSKNVLPSLLQALCSDYQFDLQDVLLQHLCAILLSWDPDPIVTVNADGTKDVIERNTQQQLLEQCWEIQKNIKDKKHLCEKLCHLWKQINFYHHEVFLVVLELLERHGVAGQTSKSLITTFLKNYRRVKAPDQAEEEYWGEIFPNSFRLPAMSEFRLAYSRRIIDDPLTVVKNEVNLKTYKSWLTVAEILELPKDNICTMAIHQTVVEEFCGYQSGSEWCGTHKNEDLLQSVADCVANMEDVLKAAAALCYFTNKIPLGVDQVSAASLCVEYAEILYNQTGQTEMKVKIEKKYLYLATLQSLHTYGLGQENYLQLAQKPSELIPALYQHPTILEQYRGTASHSLDINAAAEEISKLHSISLKALHLNLVTEWLRPENVVDYNTSFDDDSFGSLNVRARKDGQHTFSEFSDLHNADDSILRACYVMDYGDVQEWAHFLLQLAYTGDACIGMKLRAMQCLCMLTDDETLEDLSGRSMDSIREKLHTLAFLKHLEVLGLTYSEEGFHSCNKNELANLVLRTRMGNPHAVSLLVHLCVENNTRQLSLWNSILQQLVELNLMKEVEQALSHTSEMFELWALPNFSKAWNLLLTSPFVRRNYSSEEEHESAMFHAISLFPTCPIMENIEVADALEYCISNGRPEIAALLFPFLQKTETLHWREKILSVTTVDGLLQDVKKIAADRCIDVSKVLGLFFEKAT</sequence>
<dbReference type="GO" id="GO:0005737">
    <property type="term" value="C:cytoplasm"/>
    <property type="evidence" value="ECO:0007669"/>
    <property type="project" value="TreeGrafter"/>
</dbReference>
<accession>A0AAV7XZE5</accession>
<dbReference type="Pfam" id="PF24516">
    <property type="entry name" value="ARM_KNTC1_2nd"/>
    <property type="match status" value="1"/>
</dbReference>
<feature type="domain" description="KNTC1 second ARM-repeats" evidence="4">
    <location>
        <begin position="727"/>
        <end position="882"/>
    </location>
</feature>
<reference evidence="6" key="1">
    <citation type="submission" date="2022-12" db="EMBL/GenBank/DDBJ databases">
        <title>Chromosome-level genome assembly of the bean flower thrips Megalurothrips usitatus.</title>
        <authorList>
            <person name="Ma L."/>
            <person name="Liu Q."/>
            <person name="Li H."/>
            <person name="Cai W."/>
        </authorList>
    </citation>
    <scope>NUCLEOTIDE SEQUENCE</scope>
    <source>
        <strain evidence="6">Cailab_2022a</strain>
    </source>
</reference>
<dbReference type="PANTHER" id="PTHR15688:SF1">
    <property type="entry name" value="KINETOCHORE-ASSOCIATED PROTEIN 1"/>
    <property type="match status" value="1"/>
</dbReference>
<dbReference type="GO" id="GO:0000070">
    <property type="term" value="P:mitotic sister chromatid segregation"/>
    <property type="evidence" value="ECO:0007669"/>
    <property type="project" value="TreeGrafter"/>
</dbReference>
<evidence type="ECO:0000313" key="6">
    <source>
        <dbReference type="EMBL" id="KAJ1529164.1"/>
    </source>
</evidence>
<feature type="domain" description="KNTC1 third ARM-repeats" evidence="3">
    <location>
        <begin position="1241"/>
        <end position="1450"/>
    </location>
</feature>
<organism evidence="6 7">
    <name type="scientific">Megalurothrips usitatus</name>
    <name type="common">bean blossom thrips</name>
    <dbReference type="NCBI Taxonomy" id="439358"/>
    <lineage>
        <taxon>Eukaryota</taxon>
        <taxon>Metazoa</taxon>
        <taxon>Ecdysozoa</taxon>
        <taxon>Arthropoda</taxon>
        <taxon>Hexapoda</taxon>
        <taxon>Insecta</taxon>
        <taxon>Pterygota</taxon>
        <taxon>Neoptera</taxon>
        <taxon>Paraneoptera</taxon>
        <taxon>Thysanoptera</taxon>
        <taxon>Terebrantia</taxon>
        <taxon>Thripoidea</taxon>
        <taxon>Thripidae</taxon>
        <taxon>Megalurothrips</taxon>
    </lineage>
</organism>
<dbReference type="PANTHER" id="PTHR15688">
    <property type="entry name" value="KINETOCHORE-ASSOCIATED PROTEIN 1"/>
    <property type="match status" value="1"/>
</dbReference>
<dbReference type="InterPro" id="IPR055402">
    <property type="entry name" value="KNTC1_N"/>
</dbReference>
<dbReference type="GO" id="GO:1990423">
    <property type="term" value="C:RZZ complex"/>
    <property type="evidence" value="ECO:0007669"/>
    <property type="project" value="TreeGrafter"/>
</dbReference>
<dbReference type="GO" id="GO:0005828">
    <property type="term" value="C:kinetochore microtubule"/>
    <property type="evidence" value="ECO:0007669"/>
    <property type="project" value="TreeGrafter"/>
</dbReference>
<dbReference type="GO" id="GO:1903394">
    <property type="term" value="P:protein localization to kinetochore involved in kinetochore assembly"/>
    <property type="evidence" value="ECO:0007669"/>
    <property type="project" value="TreeGrafter"/>
</dbReference>
<dbReference type="InterPro" id="IPR019527">
    <property type="entry name" value="RZZ-complex_KNTC1/ROD_C"/>
</dbReference>
<name>A0AAV7XZE5_9NEOP</name>
<keyword evidence="7" id="KW-1185">Reference proteome</keyword>
<gene>
    <name evidence="6" type="ORF">ONE63_005972</name>
</gene>
<protein>
    <recommendedName>
        <fullName evidence="8">Kinetochore-associated protein 1</fullName>
    </recommendedName>
</protein>
<dbReference type="Proteomes" id="UP001075354">
    <property type="component" value="Chromosome 3"/>
</dbReference>
<evidence type="ECO:0000259" key="1">
    <source>
        <dbReference type="Pfam" id="PF10493"/>
    </source>
</evidence>
<proteinExistence type="predicted"/>
<evidence type="ECO:0000259" key="5">
    <source>
        <dbReference type="Pfam" id="PF24520"/>
    </source>
</evidence>
<dbReference type="Pfam" id="PF24520">
    <property type="entry name" value="ARM_KNTC1_1st"/>
    <property type="match status" value="1"/>
</dbReference>
<feature type="domain" description="RZZ complex subunit KNTC1/ROD C-terminal" evidence="1">
    <location>
        <begin position="1497"/>
        <end position="2022"/>
    </location>
</feature>